<dbReference type="GO" id="GO:0070967">
    <property type="term" value="F:coenzyme F420 binding"/>
    <property type="evidence" value="ECO:0007669"/>
    <property type="project" value="TreeGrafter"/>
</dbReference>
<dbReference type="InterPro" id="IPR052019">
    <property type="entry name" value="F420H2_bilvrd_red/Heme_oxyg"/>
</dbReference>
<dbReference type="Pfam" id="PF01243">
    <property type="entry name" value="PNPOx_N"/>
    <property type="match status" value="1"/>
</dbReference>
<reference evidence="3" key="1">
    <citation type="submission" date="2020-05" db="EMBL/GenBank/DDBJ databases">
        <authorList>
            <person name="Chiriac C."/>
            <person name="Salcher M."/>
            <person name="Ghai R."/>
            <person name="Kavagutti S V."/>
        </authorList>
    </citation>
    <scope>NUCLEOTIDE SEQUENCE</scope>
</reference>
<dbReference type="InterPro" id="IPR011576">
    <property type="entry name" value="Pyridox_Oxase_N"/>
</dbReference>
<dbReference type="AlphaFoldDB" id="A0A6J6N3T1"/>
<dbReference type="GO" id="GO:0016627">
    <property type="term" value="F:oxidoreductase activity, acting on the CH-CH group of donors"/>
    <property type="evidence" value="ECO:0007669"/>
    <property type="project" value="TreeGrafter"/>
</dbReference>
<organism evidence="3">
    <name type="scientific">freshwater metagenome</name>
    <dbReference type="NCBI Taxonomy" id="449393"/>
    <lineage>
        <taxon>unclassified sequences</taxon>
        <taxon>metagenomes</taxon>
        <taxon>ecological metagenomes</taxon>
    </lineage>
</organism>
<accession>A0A6J6N3T1</accession>
<name>A0A6J6N3T1_9ZZZZ</name>
<evidence type="ECO:0000256" key="1">
    <source>
        <dbReference type="ARBA" id="ARBA00023002"/>
    </source>
</evidence>
<dbReference type="EMBL" id="CAEZXM010000020">
    <property type="protein sequence ID" value="CAB4680787.1"/>
    <property type="molecule type" value="Genomic_DNA"/>
</dbReference>
<gene>
    <name evidence="3" type="ORF">UFOPK2366_00195</name>
</gene>
<dbReference type="SUPFAM" id="SSF50475">
    <property type="entry name" value="FMN-binding split barrel"/>
    <property type="match status" value="1"/>
</dbReference>
<evidence type="ECO:0000259" key="2">
    <source>
        <dbReference type="Pfam" id="PF01243"/>
    </source>
</evidence>
<proteinExistence type="predicted"/>
<dbReference type="Gene3D" id="2.30.110.10">
    <property type="entry name" value="Electron Transport, Fmn-binding Protein, Chain A"/>
    <property type="match status" value="1"/>
</dbReference>
<dbReference type="PANTHER" id="PTHR35176">
    <property type="entry name" value="HEME OXYGENASE HI_0854-RELATED"/>
    <property type="match status" value="1"/>
</dbReference>
<evidence type="ECO:0000313" key="3">
    <source>
        <dbReference type="EMBL" id="CAB4680787.1"/>
    </source>
</evidence>
<dbReference type="PANTHER" id="PTHR35176:SF6">
    <property type="entry name" value="HEME OXYGENASE HI_0854-RELATED"/>
    <property type="match status" value="1"/>
</dbReference>
<protein>
    <submittedName>
        <fullName evidence="3">Unannotated protein</fullName>
    </submittedName>
</protein>
<sequence>MASKRGNITMTDDEVTAYLADQKVLNVATIGPSGHPHVVAMWYEVVDGKIVFWTFGKSQKIINLRRDAKMTALIESGETYNELRGVELVGSGRIIEDFDEILAIGKAVGVKYNGADILSDAALPFLEAQAHKRLGVIFDVERVVSWDHRKLGGGY</sequence>
<keyword evidence="1" id="KW-0560">Oxidoreductase</keyword>
<dbReference type="InterPro" id="IPR012349">
    <property type="entry name" value="Split_barrel_FMN-bd"/>
</dbReference>
<feature type="domain" description="Pyridoxamine 5'-phosphate oxidase N-terminal" evidence="2">
    <location>
        <begin position="12"/>
        <end position="104"/>
    </location>
</feature>
<dbReference type="GO" id="GO:0005829">
    <property type="term" value="C:cytosol"/>
    <property type="evidence" value="ECO:0007669"/>
    <property type="project" value="TreeGrafter"/>
</dbReference>